<dbReference type="EC" id="7.6.2.2" evidence="3"/>
<evidence type="ECO:0000256" key="6">
    <source>
        <dbReference type="ARBA" id="ARBA00022737"/>
    </source>
</evidence>
<dbReference type="SUPFAM" id="SSF90123">
    <property type="entry name" value="ABC transporter transmembrane region"/>
    <property type="match status" value="2"/>
</dbReference>
<organism evidence="18 19">
    <name type="scientific">Folsomia candida</name>
    <name type="common">Springtail</name>
    <dbReference type="NCBI Taxonomy" id="158441"/>
    <lineage>
        <taxon>Eukaryota</taxon>
        <taxon>Metazoa</taxon>
        <taxon>Ecdysozoa</taxon>
        <taxon>Arthropoda</taxon>
        <taxon>Hexapoda</taxon>
        <taxon>Collembola</taxon>
        <taxon>Entomobryomorpha</taxon>
        <taxon>Isotomoidea</taxon>
        <taxon>Isotomidae</taxon>
        <taxon>Proisotominae</taxon>
        <taxon>Folsomia</taxon>
    </lineage>
</organism>
<dbReference type="Proteomes" id="UP000198287">
    <property type="component" value="Unassembled WGS sequence"/>
</dbReference>
<evidence type="ECO:0000313" key="19">
    <source>
        <dbReference type="Proteomes" id="UP000198287"/>
    </source>
</evidence>
<evidence type="ECO:0000259" key="17">
    <source>
        <dbReference type="PROSITE" id="PS50929"/>
    </source>
</evidence>
<feature type="transmembrane region" description="Helical" evidence="15">
    <location>
        <begin position="767"/>
        <end position="792"/>
    </location>
</feature>
<evidence type="ECO:0000256" key="15">
    <source>
        <dbReference type="SAM" id="Phobius"/>
    </source>
</evidence>
<dbReference type="PROSITE" id="PS50893">
    <property type="entry name" value="ABC_TRANSPORTER_2"/>
    <property type="match status" value="2"/>
</dbReference>
<dbReference type="FunFam" id="3.40.50.300:FF:000205">
    <property type="entry name" value="ABC transporter B family member 4"/>
    <property type="match status" value="1"/>
</dbReference>
<feature type="domain" description="ABC transporter" evidence="16">
    <location>
        <begin position="1092"/>
        <end position="1334"/>
    </location>
</feature>
<evidence type="ECO:0000256" key="7">
    <source>
        <dbReference type="ARBA" id="ARBA00022741"/>
    </source>
</evidence>
<evidence type="ECO:0000256" key="4">
    <source>
        <dbReference type="ARBA" id="ARBA00022448"/>
    </source>
</evidence>
<dbReference type="GO" id="GO:0090374">
    <property type="term" value="P:oligopeptide export from mitochondrion"/>
    <property type="evidence" value="ECO:0007669"/>
    <property type="project" value="TreeGrafter"/>
</dbReference>
<keyword evidence="4" id="KW-0813">Transport</keyword>
<evidence type="ECO:0000256" key="12">
    <source>
        <dbReference type="ARBA" id="ARBA00023180"/>
    </source>
</evidence>
<evidence type="ECO:0000313" key="18">
    <source>
        <dbReference type="EMBL" id="OXA52057.1"/>
    </source>
</evidence>
<dbReference type="InterPro" id="IPR039421">
    <property type="entry name" value="Type_1_exporter"/>
</dbReference>
<evidence type="ECO:0000256" key="1">
    <source>
        <dbReference type="ARBA" id="ARBA00004141"/>
    </source>
</evidence>
<feature type="transmembrane region" description="Helical" evidence="15">
    <location>
        <begin position="263"/>
        <end position="282"/>
    </location>
</feature>
<dbReference type="GO" id="GO:0017085">
    <property type="term" value="P:response to insecticide"/>
    <property type="evidence" value="ECO:0007669"/>
    <property type="project" value="UniProtKB-ARBA"/>
</dbReference>
<evidence type="ECO:0000256" key="5">
    <source>
        <dbReference type="ARBA" id="ARBA00022692"/>
    </source>
</evidence>
<feature type="compositionally biased region" description="Low complexity" evidence="14">
    <location>
        <begin position="53"/>
        <end position="67"/>
    </location>
</feature>
<dbReference type="Pfam" id="PF00005">
    <property type="entry name" value="ABC_tran"/>
    <property type="match status" value="2"/>
</dbReference>
<feature type="transmembrane region" description="Helical" evidence="15">
    <location>
        <begin position="340"/>
        <end position="363"/>
    </location>
</feature>
<dbReference type="InterPro" id="IPR017871">
    <property type="entry name" value="ABC_transporter-like_CS"/>
</dbReference>
<feature type="transmembrane region" description="Helical" evidence="15">
    <location>
        <begin position="891"/>
        <end position="911"/>
    </location>
</feature>
<feature type="transmembrane region" description="Helical" evidence="15">
    <location>
        <begin position="237"/>
        <end position="257"/>
    </location>
</feature>
<dbReference type="InterPro" id="IPR003439">
    <property type="entry name" value="ABC_transporter-like_ATP-bd"/>
</dbReference>
<dbReference type="EMBL" id="LNIX01000007">
    <property type="protein sequence ID" value="OXA52057.1"/>
    <property type="molecule type" value="Genomic_DNA"/>
</dbReference>
<feature type="domain" description="ABC transmembrane type-1" evidence="17">
    <location>
        <begin position="106"/>
        <end position="410"/>
    </location>
</feature>
<feature type="transmembrane region" description="Helical" evidence="15">
    <location>
        <begin position="162"/>
        <end position="187"/>
    </location>
</feature>
<dbReference type="CDD" id="cd18577">
    <property type="entry name" value="ABC_6TM_Pgp_ABCB1_D1_like"/>
    <property type="match status" value="1"/>
</dbReference>
<dbReference type="PROSITE" id="PS50929">
    <property type="entry name" value="ABC_TM1F"/>
    <property type="match status" value="2"/>
</dbReference>
<comment type="catalytic activity">
    <reaction evidence="13">
        <text>ATP + H2O + xenobioticSide 1 = ADP + phosphate + xenobioticSide 2.</text>
        <dbReference type="EC" id="7.6.2.2"/>
    </reaction>
</comment>
<comment type="caution">
    <text evidence="18">The sequence shown here is derived from an EMBL/GenBank/DDBJ whole genome shotgun (WGS) entry which is preliminary data.</text>
</comment>
<proteinExistence type="inferred from homology"/>
<dbReference type="InterPro" id="IPR011527">
    <property type="entry name" value="ABC1_TM_dom"/>
</dbReference>
<dbReference type="GO" id="GO:0008559">
    <property type="term" value="F:ABC-type xenobiotic transporter activity"/>
    <property type="evidence" value="ECO:0007669"/>
    <property type="project" value="UniProtKB-EC"/>
</dbReference>
<dbReference type="Gene3D" id="3.40.50.300">
    <property type="entry name" value="P-loop containing nucleotide triphosphate hydrolases"/>
    <property type="match status" value="2"/>
</dbReference>
<evidence type="ECO:0000256" key="14">
    <source>
        <dbReference type="SAM" id="MobiDB-lite"/>
    </source>
</evidence>
<feature type="region of interest" description="Disordered" evidence="14">
    <location>
        <begin position="1"/>
        <end position="83"/>
    </location>
</feature>
<dbReference type="CDD" id="cd18578">
    <property type="entry name" value="ABC_6TM_Pgp_ABCB1_D2_like"/>
    <property type="match status" value="1"/>
</dbReference>
<keyword evidence="7" id="KW-0547">Nucleotide-binding</keyword>
<keyword evidence="5 15" id="KW-0812">Transmembrane</keyword>
<keyword evidence="6" id="KW-0677">Repeat</keyword>
<comment type="subcellular location">
    <subcellularLocation>
        <location evidence="1">Membrane</location>
        <topology evidence="1">Multi-pass membrane protein</topology>
    </subcellularLocation>
</comment>
<dbReference type="OMA" id="LITHYET"/>
<dbReference type="GO" id="GO:0005743">
    <property type="term" value="C:mitochondrial inner membrane"/>
    <property type="evidence" value="ECO:0007669"/>
    <property type="project" value="TreeGrafter"/>
</dbReference>
<evidence type="ECO:0000256" key="11">
    <source>
        <dbReference type="ARBA" id="ARBA00023136"/>
    </source>
</evidence>
<keyword evidence="12" id="KW-0325">Glycoprotein</keyword>
<dbReference type="FunFam" id="3.40.50.300:FF:000479">
    <property type="entry name" value="Multidrug resistance protein 1A"/>
    <property type="match status" value="1"/>
</dbReference>
<dbReference type="GO" id="GO:0097254">
    <property type="term" value="P:renal tubular secretion"/>
    <property type="evidence" value="ECO:0007669"/>
    <property type="project" value="UniProtKB-ARBA"/>
</dbReference>
<feature type="domain" description="ABC transmembrane type-1" evidence="17">
    <location>
        <begin position="772"/>
        <end position="1052"/>
    </location>
</feature>
<dbReference type="PROSITE" id="PS00211">
    <property type="entry name" value="ABC_TRANSPORTER_1"/>
    <property type="match status" value="2"/>
</dbReference>
<dbReference type="GO" id="GO:0016887">
    <property type="term" value="F:ATP hydrolysis activity"/>
    <property type="evidence" value="ECO:0007669"/>
    <property type="project" value="InterPro"/>
</dbReference>
<evidence type="ECO:0000259" key="16">
    <source>
        <dbReference type="PROSITE" id="PS50893"/>
    </source>
</evidence>
<dbReference type="PANTHER" id="PTHR43394">
    <property type="entry name" value="ATP-DEPENDENT PERMEASE MDL1, MITOCHONDRIAL"/>
    <property type="match status" value="1"/>
</dbReference>
<accession>A0A226E513</accession>
<dbReference type="Gene3D" id="1.20.1560.10">
    <property type="entry name" value="ABC transporter type 1, transmembrane domain"/>
    <property type="match status" value="1"/>
</dbReference>
<feature type="transmembrane region" description="Helical" evidence="15">
    <location>
        <begin position="104"/>
        <end position="122"/>
    </location>
</feature>
<keyword evidence="8" id="KW-0067">ATP-binding</keyword>
<evidence type="ECO:0000256" key="2">
    <source>
        <dbReference type="ARBA" id="ARBA00007577"/>
    </source>
</evidence>
<dbReference type="CDD" id="cd03249">
    <property type="entry name" value="ABC_MTABC3_MDL1_MDL2"/>
    <property type="match status" value="1"/>
</dbReference>
<keyword evidence="19" id="KW-1185">Reference proteome</keyword>
<dbReference type="GO" id="GO:0015421">
    <property type="term" value="F:ABC-type oligopeptide transporter activity"/>
    <property type="evidence" value="ECO:0007669"/>
    <property type="project" value="TreeGrafter"/>
</dbReference>
<evidence type="ECO:0000256" key="10">
    <source>
        <dbReference type="ARBA" id="ARBA00022989"/>
    </source>
</evidence>
<keyword evidence="10 15" id="KW-1133">Transmembrane helix</keyword>
<evidence type="ECO:0000256" key="9">
    <source>
        <dbReference type="ARBA" id="ARBA00022967"/>
    </source>
</evidence>
<sequence>MVRNDRSSKATSATGTNEDEERLISEESYESSHDDLSPTIHHHLHNSRSGCETSSIRPSTSTPPIVSDGDAGGGCEGKEDDEPKGPGVSYFSLFRYSSGCEKTVLILASIVAGGTGILPAIFNMSFGKFVKTMVEKASNITECPPPYSNETSPFMKEVESFAMIQCGGGALSFILGYIFVTSFNSIAENQIYKIRKIYFEKLLRQDISWFDKNAKRDFSSRLVEDILKIQDSISEKIGMFIAYIANSIFLILLSFYFGWKLSLALLGIMPMVIMITALSTAISTRMSEKEQNAYSAAGAVAEETFTNIKTVTVFNGQEKEIRRYDEKIFAAKKVANLKHILTGLGNGLNWSISYANFAFAFWYGTHLILKSRETGDGLYSPDIILVIFFSVLMAGYYIGDSSQFLTAFAEGVGSANGIFPILDRVSEIDSLSDSGVKPNGRAIGKIEFNNVTFSYPTRSSLPILQNFCLSITPGKTVALAGRSGCGKSTCISLLQRFYDPSHGNVMVDGMDIKDYNINWLRTQFGMVGQEPVLFNATIAQNIAFGTEHVSMEDIQRVAKIAFAHDFISKLPLGYNTPVGQRGTQLSGGQKQRIAIARALIRNPPFLLLDEATSALDFQSEAIVQAALERAREGRTTIIVAHRLSTIRHCDVVVALEDGKVKESGSHAELMEQKGLYYNLVMSQEDKEDLTLDADEFLQEENETGDSIFNDLSRGSVNPHSRPTSRARLISEGSLDETLKVDHDMGAQSNATSKASLWRLWRLNFKEWPYLMGIILFSTLKGLQLPVYAYIFGRFIQIFTSKDDFEVKEKGDLFALVYTVFAVFVGVDGFLQYICIGFCGENFTYRMRKVIFSSVLNQDMTFFDEPDNTVGNLCARLSTDATSLRGVTGNRMAAMIQAGTIVIAAGAMSLYLVPKLSAVTMLCVPVMMYAAFMEGRVLGSDNVIEKESIEKSCNIAVEGLSSIRTVASLCGERRFMELYSEALADSHRINKRRSHIRGLVYALTTSGAYLCYGLSQLYGGYLVENECVAIADVFTVGEALIFCTTSGGAAMAFAPDYDKAKIAATRIFKLLDRLPYISRFSTTLALSSVEGKLYMKNVNFYYKQRPSVRVLRNMNLHCPPGSKVALVGPSGSGKSTCASLMTRLYDPVSGTVCFDDVDLQMLNLDHIRQQMAVVSQEPILFDYTIAENIAYGDTSRDVQMSEIIQMARMANIHDFISGLPAGYETRVGSLGNQLSGGQKQRVCIARALIRSPKLLILDESTSALDTESEKVVQEALDVAGTGRTCITIAHRQEIDYFFILLSAFSLAMKNGRVREVGTHSELMRREGSIYREMWLAQKLQLDKQL</sequence>
<dbReference type="InterPro" id="IPR027417">
    <property type="entry name" value="P-loop_NTPase"/>
</dbReference>
<dbReference type="GO" id="GO:0005524">
    <property type="term" value="F:ATP binding"/>
    <property type="evidence" value="ECO:0007669"/>
    <property type="project" value="UniProtKB-KW"/>
</dbReference>
<dbReference type="Pfam" id="PF00664">
    <property type="entry name" value="ABC_membrane"/>
    <property type="match status" value="2"/>
</dbReference>
<evidence type="ECO:0000256" key="3">
    <source>
        <dbReference type="ARBA" id="ARBA00012191"/>
    </source>
</evidence>
<keyword evidence="11 15" id="KW-0472">Membrane</keyword>
<reference evidence="18 19" key="1">
    <citation type="submission" date="2015-12" db="EMBL/GenBank/DDBJ databases">
        <title>The genome of Folsomia candida.</title>
        <authorList>
            <person name="Faddeeva A."/>
            <person name="Derks M.F."/>
            <person name="Anvar Y."/>
            <person name="Smit S."/>
            <person name="Van Straalen N."/>
            <person name="Roelofs D."/>
        </authorList>
    </citation>
    <scope>NUCLEOTIDE SEQUENCE [LARGE SCALE GENOMIC DNA]</scope>
    <source>
        <strain evidence="18 19">VU population</strain>
        <tissue evidence="18">Whole body</tissue>
    </source>
</reference>
<feature type="transmembrane region" description="Helical" evidence="15">
    <location>
        <begin position="383"/>
        <end position="399"/>
    </location>
</feature>
<evidence type="ECO:0000256" key="13">
    <source>
        <dbReference type="ARBA" id="ARBA00034018"/>
    </source>
</evidence>
<dbReference type="InterPro" id="IPR036640">
    <property type="entry name" value="ABC1_TM_sf"/>
</dbReference>
<dbReference type="SMART" id="SM00382">
    <property type="entry name" value="AAA"/>
    <property type="match status" value="2"/>
</dbReference>
<gene>
    <name evidence="18" type="ORF">Fcan01_13244</name>
</gene>
<dbReference type="SUPFAM" id="SSF52540">
    <property type="entry name" value="P-loop containing nucleoside triphosphate hydrolases"/>
    <property type="match status" value="2"/>
</dbReference>
<dbReference type="InterPro" id="IPR003593">
    <property type="entry name" value="AAA+_ATPase"/>
</dbReference>
<evidence type="ECO:0000256" key="8">
    <source>
        <dbReference type="ARBA" id="ARBA00022840"/>
    </source>
</evidence>
<protein>
    <recommendedName>
        <fullName evidence="3">ABC-type xenobiotic transporter</fullName>
        <ecNumber evidence="3">7.6.2.2</ecNumber>
    </recommendedName>
</protein>
<feature type="transmembrane region" description="Helical" evidence="15">
    <location>
        <begin position="812"/>
        <end position="838"/>
    </location>
</feature>
<feature type="compositionally biased region" description="Basic and acidic residues" evidence="14">
    <location>
        <begin position="22"/>
        <end position="36"/>
    </location>
</feature>
<feature type="domain" description="ABC transporter" evidence="16">
    <location>
        <begin position="446"/>
        <end position="682"/>
    </location>
</feature>
<name>A0A226E513_FOLCA</name>
<dbReference type="PANTHER" id="PTHR43394:SF27">
    <property type="entry name" value="ATP-DEPENDENT TRANSLOCASE ABCB1-LIKE"/>
    <property type="match status" value="1"/>
</dbReference>
<dbReference type="OrthoDB" id="6500128at2759"/>
<keyword evidence="9" id="KW-1278">Translocase</keyword>
<comment type="similarity">
    <text evidence="2">Belongs to the ABC transporter superfamily. ABCB family. Multidrug resistance exporter (TC 3.A.1.201) subfamily.</text>
</comment>